<keyword evidence="1" id="KW-0812">Transmembrane</keyword>
<accession>A0A397TWD2</accession>
<dbReference type="AlphaFoldDB" id="A0A397TWD2"/>
<proteinExistence type="predicted"/>
<comment type="caution">
    <text evidence="2">The sequence shown here is derived from an EMBL/GenBank/DDBJ whole genome shotgun (WGS) entry which is preliminary data.</text>
</comment>
<feature type="transmembrane region" description="Helical" evidence="1">
    <location>
        <begin position="65"/>
        <end position="88"/>
    </location>
</feature>
<reference evidence="2 3" key="1">
    <citation type="submission" date="2018-06" db="EMBL/GenBank/DDBJ databases">
        <title>Comparative genomics reveals the genomic features of Rhizophagus irregularis, R. cerebriforme, R. diaphanum and Gigaspora rosea, and their symbiotic lifestyle signature.</title>
        <authorList>
            <person name="Morin E."/>
            <person name="San Clemente H."/>
            <person name="Chen E.C.H."/>
            <person name="De La Providencia I."/>
            <person name="Hainaut M."/>
            <person name="Kuo A."/>
            <person name="Kohler A."/>
            <person name="Murat C."/>
            <person name="Tang N."/>
            <person name="Roy S."/>
            <person name="Loubradou J."/>
            <person name="Henrissat B."/>
            <person name="Grigoriev I.V."/>
            <person name="Corradi N."/>
            <person name="Roux C."/>
            <person name="Martin F.M."/>
        </authorList>
    </citation>
    <scope>NUCLEOTIDE SEQUENCE [LARGE SCALE GENOMIC DNA]</scope>
    <source>
        <strain evidence="2 3">DAOM 194757</strain>
    </source>
</reference>
<dbReference type="EMBL" id="QKWP01002779">
    <property type="protein sequence ID" value="RIB02184.1"/>
    <property type="molecule type" value="Genomic_DNA"/>
</dbReference>
<protein>
    <submittedName>
        <fullName evidence="2">Uncharacterized protein</fullName>
    </submittedName>
</protein>
<keyword evidence="3" id="KW-1185">Reference proteome</keyword>
<evidence type="ECO:0000313" key="2">
    <source>
        <dbReference type="EMBL" id="RIB02184.1"/>
    </source>
</evidence>
<gene>
    <name evidence="2" type="ORF">C2G38_2125764</name>
</gene>
<dbReference type="Proteomes" id="UP000266673">
    <property type="component" value="Unassembled WGS sequence"/>
</dbReference>
<evidence type="ECO:0000256" key="1">
    <source>
        <dbReference type="SAM" id="Phobius"/>
    </source>
</evidence>
<evidence type="ECO:0000313" key="3">
    <source>
        <dbReference type="Proteomes" id="UP000266673"/>
    </source>
</evidence>
<keyword evidence="1" id="KW-1133">Transmembrane helix</keyword>
<organism evidence="2 3">
    <name type="scientific">Gigaspora rosea</name>
    <dbReference type="NCBI Taxonomy" id="44941"/>
    <lineage>
        <taxon>Eukaryota</taxon>
        <taxon>Fungi</taxon>
        <taxon>Fungi incertae sedis</taxon>
        <taxon>Mucoromycota</taxon>
        <taxon>Glomeromycotina</taxon>
        <taxon>Glomeromycetes</taxon>
        <taxon>Diversisporales</taxon>
        <taxon>Gigasporaceae</taxon>
        <taxon>Gigaspora</taxon>
    </lineage>
</organism>
<name>A0A397TWD2_9GLOM</name>
<sequence length="111" mass="12788">MQNHPFKKRINFCDLKILLSPVTSLFAMWLIKNLDESLDTDLFTDIFQCDMKQIMGLFNEFHNDFANLVFSASMMFLTLFYYCGCGLVKASFTMCIEKPSRNGCVGKLAKM</sequence>
<feature type="transmembrane region" description="Helical" evidence="1">
    <location>
        <begin position="12"/>
        <end position="31"/>
    </location>
</feature>
<keyword evidence="1" id="KW-0472">Membrane</keyword>